<evidence type="ECO:0000256" key="8">
    <source>
        <dbReference type="SAM" id="Phobius"/>
    </source>
</evidence>
<dbReference type="Pfam" id="PF00361">
    <property type="entry name" value="Proton_antipo_M"/>
    <property type="match status" value="1"/>
</dbReference>
<evidence type="ECO:0000313" key="10">
    <source>
        <dbReference type="EMBL" id="TMQ52384.1"/>
    </source>
</evidence>
<feature type="transmembrane region" description="Helical" evidence="8">
    <location>
        <begin position="58"/>
        <end position="77"/>
    </location>
</feature>
<feature type="transmembrane region" description="Helical" evidence="8">
    <location>
        <begin position="98"/>
        <end position="115"/>
    </location>
</feature>
<evidence type="ECO:0000256" key="1">
    <source>
        <dbReference type="ARBA" id="ARBA00004651"/>
    </source>
</evidence>
<dbReference type="PRINTS" id="PR01434">
    <property type="entry name" value="NADHDHGNASE5"/>
</dbReference>
<proteinExistence type="predicted"/>
<evidence type="ECO:0000259" key="9">
    <source>
        <dbReference type="Pfam" id="PF00361"/>
    </source>
</evidence>
<keyword evidence="4 8" id="KW-1133">Transmembrane helix</keyword>
<feature type="domain" description="NADH:quinone oxidoreductase/Mrp antiporter transmembrane" evidence="9">
    <location>
        <begin position="115"/>
        <end position="407"/>
    </location>
</feature>
<dbReference type="EMBL" id="VBOS01000323">
    <property type="protein sequence ID" value="TMQ52384.1"/>
    <property type="molecule type" value="Genomic_DNA"/>
</dbReference>
<dbReference type="GO" id="GO:0005886">
    <property type="term" value="C:plasma membrane"/>
    <property type="evidence" value="ECO:0007669"/>
    <property type="project" value="UniProtKB-SubCell"/>
</dbReference>
<feature type="transmembrane region" description="Helical" evidence="8">
    <location>
        <begin position="296"/>
        <end position="318"/>
    </location>
</feature>
<gene>
    <name evidence="10" type="ORF">E6K72_09230</name>
</gene>
<evidence type="ECO:0000256" key="2">
    <source>
        <dbReference type="ARBA" id="ARBA00022475"/>
    </source>
</evidence>
<keyword evidence="3 7" id="KW-0812">Transmembrane</keyword>
<comment type="caution">
    <text evidence="10">The sequence shown here is derived from an EMBL/GenBank/DDBJ whole genome shotgun (WGS) entry which is preliminary data.</text>
</comment>
<feature type="transmembrane region" description="Helical" evidence="8">
    <location>
        <begin position="402"/>
        <end position="424"/>
    </location>
</feature>
<sequence length="478" mass="49881">MAPLTAALCLPFGGSRWGARISVAGAALVQALALALAARVLAAGPVVAAHGWLQADALGALLACVAGGVGLSATWYARSYMAHQEQGHDAAGWTAGRFDALFHLLLGSLVVASLANNLGLMWVGIEASTLSSALLVGYYRRPGAVEAAWKYLILCSVGITFALFATVLLYYSGIGRFAVRSAGLQWTTLRDLAPVLEPRFVRLAFLFALVGYGTKAGLAPMHTWLPDAHSQAPTPVSALLSAALLATALGALMRFHSIAVRCVGPHFSENLLLIFGLLSMGVAVPFLLVQSDYKRLLAYSSVEHTGFVALAVGLGSPLALLGGLFHLVTHALGKALAFLVGGSLKSAMGTARMDRWSGVIESSPPLGFLFAVAGVALAGLPPAALFLSEWMVLVGGLQAGKVAAVALALALLATVFAALAFHWTRMALGRPRADFRDPLPADSHRPLWLLAGALVVLGVWLPEPVRRLLSQAAAVIKP</sequence>
<dbReference type="Proteomes" id="UP000317716">
    <property type="component" value="Unassembled WGS sequence"/>
</dbReference>
<dbReference type="GO" id="GO:0016491">
    <property type="term" value="F:oxidoreductase activity"/>
    <property type="evidence" value="ECO:0007669"/>
    <property type="project" value="UniProtKB-KW"/>
</dbReference>
<dbReference type="InterPro" id="IPR052175">
    <property type="entry name" value="ComplexI-like_HydComp"/>
</dbReference>
<evidence type="ECO:0000256" key="5">
    <source>
        <dbReference type="ARBA" id="ARBA00023002"/>
    </source>
</evidence>
<evidence type="ECO:0000256" key="3">
    <source>
        <dbReference type="ARBA" id="ARBA00022692"/>
    </source>
</evidence>
<comment type="subcellular location">
    <subcellularLocation>
        <location evidence="1">Cell membrane</location>
        <topology evidence="1">Multi-pass membrane protein</topology>
    </subcellularLocation>
    <subcellularLocation>
        <location evidence="7">Membrane</location>
        <topology evidence="7">Multi-pass membrane protein</topology>
    </subcellularLocation>
</comment>
<name>A0A538SLY0_UNCEI</name>
<keyword evidence="2" id="KW-1003">Cell membrane</keyword>
<dbReference type="PANTHER" id="PTHR42682">
    <property type="entry name" value="HYDROGENASE-4 COMPONENT F"/>
    <property type="match status" value="1"/>
</dbReference>
<reference evidence="10 11" key="1">
    <citation type="journal article" date="2019" name="Nat. Microbiol.">
        <title>Mediterranean grassland soil C-N compound turnover is dependent on rainfall and depth, and is mediated by genomically divergent microorganisms.</title>
        <authorList>
            <person name="Diamond S."/>
            <person name="Andeer P.F."/>
            <person name="Li Z."/>
            <person name="Crits-Christoph A."/>
            <person name="Burstein D."/>
            <person name="Anantharaman K."/>
            <person name="Lane K.R."/>
            <person name="Thomas B.C."/>
            <person name="Pan C."/>
            <person name="Northen T.R."/>
            <person name="Banfield J.F."/>
        </authorList>
    </citation>
    <scope>NUCLEOTIDE SEQUENCE [LARGE SCALE GENOMIC DNA]</scope>
    <source>
        <strain evidence="10">WS_2</strain>
    </source>
</reference>
<feature type="transmembrane region" description="Helical" evidence="8">
    <location>
        <begin position="151"/>
        <end position="171"/>
    </location>
</feature>
<feature type="transmembrane region" description="Helical" evidence="8">
    <location>
        <begin position="271"/>
        <end position="289"/>
    </location>
</feature>
<keyword evidence="5" id="KW-0560">Oxidoreductase</keyword>
<evidence type="ECO:0000313" key="11">
    <source>
        <dbReference type="Proteomes" id="UP000317716"/>
    </source>
</evidence>
<protein>
    <submittedName>
        <fullName evidence="10">Hydrogenase 4 subunit F</fullName>
    </submittedName>
</protein>
<dbReference type="InterPro" id="IPR001750">
    <property type="entry name" value="ND/Mrp_TM"/>
</dbReference>
<feature type="transmembrane region" description="Helical" evidence="8">
    <location>
        <begin position="365"/>
        <end position="387"/>
    </location>
</feature>
<feature type="transmembrane region" description="Helical" evidence="8">
    <location>
        <begin position="238"/>
        <end position="259"/>
    </location>
</feature>
<evidence type="ECO:0000256" key="7">
    <source>
        <dbReference type="RuleBase" id="RU000320"/>
    </source>
</evidence>
<organism evidence="10 11">
    <name type="scientific">Eiseniibacteriota bacterium</name>
    <dbReference type="NCBI Taxonomy" id="2212470"/>
    <lineage>
        <taxon>Bacteria</taxon>
        <taxon>Candidatus Eiseniibacteriota</taxon>
    </lineage>
</organism>
<dbReference type="PANTHER" id="PTHR42682:SF5">
    <property type="entry name" value="HYDROGENASE-4 COMPONENT F"/>
    <property type="match status" value="1"/>
</dbReference>
<evidence type="ECO:0000256" key="4">
    <source>
        <dbReference type="ARBA" id="ARBA00022989"/>
    </source>
</evidence>
<evidence type="ECO:0000256" key="6">
    <source>
        <dbReference type="ARBA" id="ARBA00023136"/>
    </source>
</evidence>
<dbReference type="AlphaFoldDB" id="A0A538SLY0"/>
<accession>A0A538SLY0</accession>
<feature type="transmembrane region" description="Helical" evidence="8">
    <location>
        <begin position="200"/>
        <end position="218"/>
    </location>
</feature>
<keyword evidence="6 8" id="KW-0472">Membrane</keyword>